<dbReference type="PANTHER" id="PTHR12001:SF86">
    <property type="entry name" value="GERANYLGERANYL DIPHOSPHATE SYNTHASE"/>
    <property type="match status" value="1"/>
</dbReference>
<dbReference type="SUPFAM" id="SSF48576">
    <property type="entry name" value="Terpenoid synthases"/>
    <property type="match status" value="1"/>
</dbReference>
<dbReference type="InterPro" id="IPR008949">
    <property type="entry name" value="Isoprenoid_synthase_dom_sf"/>
</dbReference>
<dbReference type="EMBL" id="UINC01007716">
    <property type="protein sequence ID" value="SVA34742.1"/>
    <property type="molecule type" value="Genomic_DNA"/>
</dbReference>
<evidence type="ECO:0000313" key="1">
    <source>
        <dbReference type="EMBL" id="SVA34742.1"/>
    </source>
</evidence>
<dbReference type="PANTHER" id="PTHR12001">
    <property type="entry name" value="GERANYLGERANYL PYROPHOSPHATE SYNTHASE"/>
    <property type="match status" value="1"/>
</dbReference>
<dbReference type="InterPro" id="IPR000092">
    <property type="entry name" value="Polyprenyl_synt"/>
</dbReference>
<dbReference type="AlphaFoldDB" id="A0A381V2Z6"/>
<gene>
    <name evidence="1" type="ORF">METZ01_LOCUS87596</name>
</gene>
<evidence type="ECO:0008006" key="2">
    <source>
        <dbReference type="Google" id="ProtNLM"/>
    </source>
</evidence>
<feature type="non-terminal residue" evidence="1">
    <location>
        <position position="1"/>
    </location>
</feature>
<organism evidence="1">
    <name type="scientific">marine metagenome</name>
    <dbReference type="NCBI Taxonomy" id="408172"/>
    <lineage>
        <taxon>unclassified sequences</taxon>
        <taxon>metagenomes</taxon>
        <taxon>ecological metagenomes</taxon>
    </lineage>
</organism>
<dbReference type="GO" id="GO:0008299">
    <property type="term" value="P:isoprenoid biosynthetic process"/>
    <property type="evidence" value="ECO:0007669"/>
    <property type="project" value="InterPro"/>
</dbReference>
<proteinExistence type="predicted"/>
<reference evidence="1" key="1">
    <citation type="submission" date="2018-05" db="EMBL/GenBank/DDBJ databases">
        <authorList>
            <person name="Lanie J.A."/>
            <person name="Ng W.-L."/>
            <person name="Kazmierczak K.M."/>
            <person name="Andrzejewski T.M."/>
            <person name="Davidsen T.M."/>
            <person name="Wayne K.J."/>
            <person name="Tettelin H."/>
            <person name="Glass J.I."/>
            <person name="Rusch D."/>
            <person name="Podicherti R."/>
            <person name="Tsui H.-C.T."/>
            <person name="Winkler M.E."/>
        </authorList>
    </citation>
    <scope>NUCLEOTIDE SEQUENCE</scope>
</reference>
<dbReference type="GO" id="GO:0004659">
    <property type="term" value="F:prenyltransferase activity"/>
    <property type="evidence" value="ECO:0007669"/>
    <property type="project" value="InterPro"/>
</dbReference>
<name>A0A381V2Z6_9ZZZZ</name>
<dbReference type="Pfam" id="PF00348">
    <property type="entry name" value="polyprenyl_synt"/>
    <property type="match status" value="1"/>
</dbReference>
<dbReference type="Gene3D" id="1.10.600.10">
    <property type="entry name" value="Farnesyl Diphosphate Synthase"/>
    <property type="match status" value="1"/>
</dbReference>
<protein>
    <recommendedName>
        <fullName evidence="2">Polyprenyl synthetase</fullName>
    </recommendedName>
</protein>
<accession>A0A381V2Z6</accession>
<sequence>VQDRISQEVLNELRQTFESHTLPLYGMMSYHFGFTEESNTNYAVHHAVSFLTLLDIFEDAWENALPVAAALELVNGFCLIHDDIESGQPQRDGRDALWWIWGPAQAINAGDGMHALARMTALKMIGQGYSPETSYEAINILDKAGLKACEGRFRDLEMQERLDVSPESYDAMATDRTGSLISASLVMAGLLAGKHQKELELLEECGRHIGLANHISADIEQLWGTNTENNLEFLNKKKLFPVVLAMQSAGPSEKRQLGDVYFKRVLEKDDLDKVLNTIESLGVKQMSLDRIKNLINSAEQCLESAGLSKGEVRQLMAVTCSEMG</sequence>